<evidence type="ECO:0000256" key="1">
    <source>
        <dbReference type="ARBA" id="ARBA00022723"/>
    </source>
</evidence>
<protein>
    <submittedName>
        <fullName evidence="8">Uncharacterized protein</fullName>
    </submittedName>
</protein>
<dbReference type="InterPro" id="IPR001841">
    <property type="entry name" value="Znf_RING"/>
</dbReference>
<dbReference type="InterPro" id="IPR000315">
    <property type="entry name" value="Znf_B-box"/>
</dbReference>
<dbReference type="PANTHER" id="PTHR25462">
    <property type="entry name" value="BONUS, ISOFORM C-RELATED"/>
    <property type="match status" value="1"/>
</dbReference>
<accession>A0AA88Y737</accession>
<dbReference type="Gene3D" id="4.10.830.40">
    <property type="match status" value="1"/>
</dbReference>
<name>A0AA88Y737_PINIB</name>
<dbReference type="SMART" id="SM00336">
    <property type="entry name" value="BBOX"/>
    <property type="match status" value="1"/>
</dbReference>
<evidence type="ECO:0000256" key="2">
    <source>
        <dbReference type="ARBA" id="ARBA00022771"/>
    </source>
</evidence>
<dbReference type="PROSITE" id="PS50119">
    <property type="entry name" value="ZF_BBOX"/>
    <property type="match status" value="2"/>
</dbReference>
<dbReference type="InterPro" id="IPR047153">
    <property type="entry name" value="TRIM45/56/19-like"/>
</dbReference>
<evidence type="ECO:0000256" key="3">
    <source>
        <dbReference type="ARBA" id="ARBA00022833"/>
    </source>
</evidence>
<feature type="domain" description="B box-type" evidence="7">
    <location>
        <begin position="96"/>
        <end position="146"/>
    </location>
</feature>
<evidence type="ECO:0000259" key="6">
    <source>
        <dbReference type="PROSITE" id="PS50089"/>
    </source>
</evidence>
<dbReference type="CDD" id="cd19757">
    <property type="entry name" value="Bbox1"/>
    <property type="match status" value="1"/>
</dbReference>
<feature type="domain" description="RING-type" evidence="6">
    <location>
        <begin position="16"/>
        <end position="61"/>
    </location>
</feature>
<dbReference type="EMBL" id="VSWD01000010">
    <property type="protein sequence ID" value="KAK3090661.1"/>
    <property type="molecule type" value="Genomic_DNA"/>
</dbReference>
<feature type="compositionally biased region" description="Basic and acidic residues" evidence="5">
    <location>
        <begin position="400"/>
        <end position="433"/>
    </location>
</feature>
<reference evidence="8" key="1">
    <citation type="submission" date="2019-08" db="EMBL/GenBank/DDBJ databases">
        <title>The improved chromosome-level genome for the pearl oyster Pinctada fucata martensii using PacBio sequencing and Hi-C.</title>
        <authorList>
            <person name="Zheng Z."/>
        </authorList>
    </citation>
    <scope>NUCLEOTIDE SEQUENCE</scope>
    <source>
        <strain evidence="8">ZZ-2019</strain>
        <tissue evidence="8">Adductor muscle</tissue>
    </source>
</reference>
<evidence type="ECO:0000313" key="8">
    <source>
        <dbReference type="EMBL" id="KAK3090661.1"/>
    </source>
</evidence>
<organism evidence="8 9">
    <name type="scientific">Pinctada imbricata</name>
    <name type="common">Atlantic pearl-oyster</name>
    <name type="synonym">Pinctada martensii</name>
    <dbReference type="NCBI Taxonomy" id="66713"/>
    <lineage>
        <taxon>Eukaryota</taxon>
        <taxon>Metazoa</taxon>
        <taxon>Spiralia</taxon>
        <taxon>Lophotrochozoa</taxon>
        <taxon>Mollusca</taxon>
        <taxon>Bivalvia</taxon>
        <taxon>Autobranchia</taxon>
        <taxon>Pteriomorphia</taxon>
        <taxon>Pterioida</taxon>
        <taxon>Pterioidea</taxon>
        <taxon>Pteriidae</taxon>
        <taxon>Pinctada</taxon>
    </lineage>
</organism>
<dbReference type="SUPFAM" id="SSF57850">
    <property type="entry name" value="RING/U-box"/>
    <property type="match status" value="1"/>
</dbReference>
<evidence type="ECO:0000256" key="5">
    <source>
        <dbReference type="SAM" id="MobiDB-lite"/>
    </source>
</evidence>
<dbReference type="PROSITE" id="PS50089">
    <property type="entry name" value="ZF_RING_2"/>
    <property type="match status" value="1"/>
</dbReference>
<dbReference type="SUPFAM" id="SSF57845">
    <property type="entry name" value="B-box zinc-binding domain"/>
    <property type="match status" value="1"/>
</dbReference>
<dbReference type="PROSITE" id="PS00518">
    <property type="entry name" value="ZF_RING_1"/>
    <property type="match status" value="1"/>
</dbReference>
<keyword evidence="2 4" id="KW-0863">Zinc-finger</keyword>
<dbReference type="AlphaFoldDB" id="A0AA88Y737"/>
<keyword evidence="9" id="KW-1185">Reference proteome</keyword>
<keyword evidence="3" id="KW-0862">Zinc</keyword>
<evidence type="ECO:0000256" key="4">
    <source>
        <dbReference type="PROSITE-ProRule" id="PRU00024"/>
    </source>
</evidence>
<dbReference type="Gene3D" id="3.30.40.10">
    <property type="entry name" value="Zinc/RING finger domain, C3HC4 (zinc finger)"/>
    <property type="match status" value="1"/>
</dbReference>
<evidence type="ECO:0000313" key="9">
    <source>
        <dbReference type="Proteomes" id="UP001186944"/>
    </source>
</evidence>
<keyword evidence="1" id="KW-0479">Metal-binding</keyword>
<dbReference type="GO" id="GO:0061630">
    <property type="term" value="F:ubiquitin protein ligase activity"/>
    <property type="evidence" value="ECO:0007669"/>
    <property type="project" value="TreeGrafter"/>
</dbReference>
<dbReference type="Proteomes" id="UP001186944">
    <property type="component" value="Unassembled WGS sequence"/>
</dbReference>
<dbReference type="SMART" id="SM00184">
    <property type="entry name" value="RING"/>
    <property type="match status" value="1"/>
</dbReference>
<dbReference type="InterPro" id="IPR017907">
    <property type="entry name" value="Znf_RING_CS"/>
</dbReference>
<feature type="region of interest" description="Disordered" evidence="5">
    <location>
        <begin position="399"/>
        <end position="433"/>
    </location>
</feature>
<dbReference type="Pfam" id="PF00097">
    <property type="entry name" value="zf-C3HC4"/>
    <property type="match status" value="1"/>
</dbReference>
<feature type="domain" description="B box-type" evidence="7">
    <location>
        <begin position="158"/>
        <end position="192"/>
    </location>
</feature>
<dbReference type="GO" id="GO:0005654">
    <property type="term" value="C:nucleoplasm"/>
    <property type="evidence" value="ECO:0007669"/>
    <property type="project" value="TreeGrafter"/>
</dbReference>
<comment type="caution">
    <text evidence="8">The sequence shown here is derived from an EMBL/GenBank/DDBJ whole genome shotgun (WGS) entry which is preliminary data.</text>
</comment>
<proteinExistence type="predicted"/>
<gene>
    <name evidence="8" type="ORF">FSP39_013487</name>
</gene>
<dbReference type="GO" id="GO:0008270">
    <property type="term" value="F:zinc ion binding"/>
    <property type="evidence" value="ECO:0007669"/>
    <property type="project" value="UniProtKB-KW"/>
</dbReference>
<evidence type="ECO:0000259" key="7">
    <source>
        <dbReference type="PROSITE" id="PS50119"/>
    </source>
</evidence>
<dbReference type="InterPro" id="IPR018957">
    <property type="entry name" value="Znf_C3HC4_RING-type"/>
</dbReference>
<sequence length="433" mass="50008">MATSSDKSSEIDLTICSICFETFKTPKHFSCLHSFCEGCIKTYIKTTFVQTRGGVNCPVCRMYVIKPEDVSIEEWSSKLPTNHILVSLIDMNESKSGKKMCAACARENESERASSWCINCGESLCKLCERYHRKNKVSSMHKLVDIESSELTEPQIHNADMLCTDHPDKKVEAFCSDHSVVCCMTCALLKHRKCDNFGSVDDAAKQKKTSKGIQNFQKDLNRAKKSLEEMMHHRTENLQSFSKDIQDIRLEVETLFLHLSSHLGQLRSDMMSEITRLETSIQTEIENEREEMLCKISTIDNDQGLFQTYMKYASSALFLQAMEKLMEEKTILEVYVKDKKGQSREFRVSWKSDEKLSKMQKQVQAFGKLNLRRIRLYDNSSCKEREGILTKGYKEGWSVRSDKPPSMDEKYQMKRKKGESEGKVFKKEMEYHT</sequence>
<dbReference type="Gene3D" id="3.30.160.60">
    <property type="entry name" value="Classic Zinc Finger"/>
    <property type="match status" value="1"/>
</dbReference>
<dbReference type="PANTHER" id="PTHR25462:SF296">
    <property type="entry name" value="MEIOTIC P26, ISOFORM F"/>
    <property type="match status" value="1"/>
</dbReference>
<dbReference type="InterPro" id="IPR013083">
    <property type="entry name" value="Znf_RING/FYVE/PHD"/>
</dbReference>